<evidence type="ECO:0008006" key="3">
    <source>
        <dbReference type="Google" id="ProtNLM"/>
    </source>
</evidence>
<name>A0A841TC75_9BACL</name>
<keyword evidence="2" id="KW-1185">Reference proteome</keyword>
<dbReference type="EMBL" id="JACJVN010000063">
    <property type="protein sequence ID" value="MBB6678904.1"/>
    <property type="molecule type" value="Genomic_DNA"/>
</dbReference>
<organism evidence="1 2">
    <name type="scientific">Cohnella lubricantis</name>
    <dbReference type="NCBI Taxonomy" id="2163172"/>
    <lineage>
        <taxon>Bacteria</taxon>
        <taxon>Bacillati</taxon>
        <taxon>Bacillota</taxon>
        <taxon>Bacilli</taxon>
        <taxon>Bacillales</taxon>
        <taxon>Paenibacillaceae</taxon>
        <taxon>Cohnella</taxon>
    </lineage>
</organism>
<comment type="caution">
    <text evidence="1">The sequence shown here is derived from an EMBL/GenBank/DDBJ whole genome shotgun (WGS) entry which is preliminary data.</text>
</comment>
<dbReference type="RefSeq" id="WP_185180168.1">
    <property type="nucleotide sequence ID" value="NZ_CBCSEP010000001.1"/>
</dbReference>
<gene>
    <name evidence="1" type="ORF">H4Q31_16565</name>
</gene>
<sequence length="378" mass="42198">MESMSQMTDDALSDPLEQTTYGKTAYQAYQGIMENEKDDFSWAMLAFALSLMGYDDEMRIALARYALSGAPYNREMFAMGTFGFTKQARTLMEWLRLLESKRGVAADAKRAIADFVKDLSQQAAGGPDTSGNLHPANLQPEGMGVREWANRWLPLDMLRTMELSEAIARLGKLSEDVQTAEEAVRGLALLPDSNSGKWLRRICRNPAIAPEVQTKALLAMRGIGMTGNVKVVKLGNEYTVDLGDPQLKNDLPPELMQVYDWIAVWLLRAEGSIGNDEFEAYAVRGEPFPKELFDKTRAVFASPAMETVNRWLMDVYFYAFPDLPAIKANDRQAWGEAVLTLLQETSVRGETVIEYEAPPLSNAAEERRTWLAQAIGTV</sequence>
<dbReference type="Proteomes" id="UP000574133">
    <property type="component" value="Unassembled WGS sequence"/>
</dbReference>
<protein>
    <recommendedName>
        <fullName evidence="3">HEAT repeat domain-containing protein</fullName>
    </recommendedName>
</protein>
<evidence type="ECO:0000313" key="2">
    <source>
        <dbReference type="Proteomes" id="UP000574133"/>
    </source>
</evidence>
<dbReference type="AlphaFoldDB" id="A0A841TC75"/>
<proteinExistence type="predicted"/>
<reference evidence="1 2" key="1">
    <citation type="submission" date="2020-08" db="EMBL/GenBank/DDBJ databases">
        <title>Cohnella phylogeny.</title>
        <authorList>
            <person name="Dunlap C."/>
        </authorList>
    </citation>
    <scope>NUCLEOTIDE SEQUENCE [LARGE SCALE GENOMIC DNA]</scope>
    <source>
        <strain evidence="1 2">DSM 103658</strain>
    </source>
</reference>
<accession>A0A841TC75</accession>
<evidence type="ECO:0000313" key="1">
    <source>
        <dbReference type="EMBL" id="MBB6678904.1"/>
    </source>
</evidence>